<evidence type="ECO:0000313" key="4">
    <source>
        <dbReference type="Proteomes" id="UP000320948"/>
    </source>
</evidence>
<gene>
    <name evidence="3" type="ORF">DI628_06435</name>
</gene>
<accession>A0A6N4QYR8</accession>
<dbReference type="Proteomes" id="UP000320948">
    <property type="component" value="Unassembled WGS sequence"/>
</dbReference>
<feature type="domain" description="N-acetyltransferase" evidence="2">
    <location>
        <begin position="1"/>
        <end position="136"/>
    </location>
</feature>
<keyword evidence="1 3" id="KW-0808">Transferase</keyword>
<evidence type="ECO:0000313" key="3">
    <source>
        <dbReference type="EMBL" id="TKW60535.1"/>
    </source>
</evidence>
<organism evidence="3 4">
    <name type="scientific">Blastochloris viridis</name>
    <name type="common">Rhodopseudomonas viridis</name>
    <dbReference type="NCBI Taxonomy" id="1079"/>
    <lineage>
        <taxon>Bacteria</taxon>
        <taxon>Pseudomonadati</taxon>
        <taxon>Pseudomonadota</taxon>
        <taxon>Alphaproteobacteria</taxon>
        <taxon>Hyphomicrobiales</taxon>
        <taxon>Blastochloridaceae</taxon>
        <taxon>Blastochloris</taxon>
    </lineage>
</organism>
<protein>
    <submittedName>
        <fullName evidence="3">GNAT family N-acetyltransferase</fullName>
    </submittedName>
</protein>
<reference evidence="3 4" key="1">
    <citation type="journal article" date="2017" name="Nat. Commun.">
        <title>In situ click chemistry generation of cyclooxygenase-2 inhibitors.</title>
        <authorList>
            <person name="Bhardwaj A."/>
            <person name="Kaur J."/>
            <person name="Wuest M."/>
            <person name="Wuest F."/>
        </authorList>
    </citation>
    <scope>NUCLEOTIDE SEQUENCE [LARGE SCALE GENOMIC DNA]</scope>
    <source>
        <strain evidence="3">S2_018_000_R2_106</strain>
    </source>
</reference>
<dbReference type="AlphaFoldDB" id="A0A6N4QYR8"/>
<dbReference type="CDD" id="cd04301">
    <property type="entry name" value="NAT_SF"/>
    <property type="match status" value="1"/>
</dbReference>
<dbReference type="Gene3D" id="3.40.630.30">
    <property type="match status" value="1"/>
</dbReference>
<comment type="caution">
    <text evidence="3">The sequence shown here is derived from an EMBL/GenBank/DDBJ whole genome shotgun (WGS) entry which is preliminary data.</text>
</comment>
<dbReference type="PANTHER" id="PTHR13947:SF37">
    <property type="entry name" value="LD18367P"/>
    <property type="match status" value="1"/>
</dbReference>
<dbReference type="SUPFAM" id="SSF55729">
    <property type="entry name" value="Acyl-CoA N-acyltransferases (Nat)"/>
    <property type="match status" value="1"/>
</dbReference>
<dbReference type="Pfam" id="PF00583">
    <property type="entry name" value="Acetyltransf_1"/>
    <property type="match status" value="1"/>
</dbReference>
<dbReference type="InterPro" id="IPR050769">
    <property type="entry name" value="NAT_camello-type"/>
</dbReference>
<dbReference type="InterPro" id="IPR000182">
    <property type="entry name" value="GNAT_dom"/>
</dbReference>
<name>A0A6N4QYR8_BLAVI</name>
<dbReference type="InterPro" id="IPR016181">
    <property type="entry name" value="Acyl_CoA_acyltransferase"/>
</dbReference>
<evidence type="ECO:0000256" key="1">
    <source>
        <dbReference type="ARBA" id="ARBA00022679"/>
    </source>
</evidence>
<evidence type="ECO:0000259" key="2">
    <source>
        <dbReference type="PROSITE" id="PS51186"/>
    </source>
</evidence>
<dbReference type="GO" id="GO:0008080">
    <property type="term" value="F:N-acetyltransferase activity"/>
    <property type="evidence" value="ECO:0007669"/>
    <property type="project" value="InterPro"/>
</dbReference>
<sequence>MNVAEHDYKAFEQALEPLWVAQNAANGTDMAKENWAFVVRDEAGRVVGGVGGHIKWDWMYIQHLMVAPELRGKGAGRELMQKAEELARSKGVVGIYVKTLAYQAKDFYLSCGFEVNAVIEDMPKGTSHYTLVKRLG</sequence>
<dbReference type="PROSITE" id="PS51186">
    <property type="entry name" value="GNAT"/>
    <property type="match status" value="1"/>
</dbReference>
<dbReference type="PANTHER" id="PTHR13947">
    <property type="entry name" value="GNAT FAMILY N-ACETYLTRANSFERASE"/>
    <property type="match status" value="1"/>
</dbReference>
<proteinExistence type="predicted"/>
<dbReference type="EMBL" id="VAFM01000002">
    <property type="protein sequence ID" value="TKW60535.1"/>
    <property type="molecule type" value="Genomic_DNA"/>
</dbReference>